<feature type="transmembrane region" description="Helical" evidence="5">
    <location>
        <begin position="161"/>
        <end position="185"/>
    </location>
</feature>
<evidence type="ECO:0000256" key="3">
    <source>
        <dbReference type="ARBA" id="ARBA00022989"/>
    </source>
</evidence>
<evidence type="ECO:0000256" key="1">
    <source>
        <dbReference type="ARBA" id="ARBA00004141"/>
    </source>
</evidence>
<dbReference type="GO" id="GO:0033281">
    <property type="term" value="C:TAT protein transport complex"/>
    <property type="evidence" value="ECO:0007669"/>
    <property type="project" value="TreeGrafter"/>
</dbReference>
<gene>
    <name evidence="6" type="ORF">MNBD_GAMMA22-1718</name>
</gene>
<dbReference type="HAMAP" id="MF_00902">
    <property type="entry name" value="TatC"/>
    <property type="match status" value="1"/>
</dbReference>
<dbReference type="EMBL" id="UOFS01000019">
    <property type="protein sequence ID" value="VAW94986.1"/>
    <property type="molecule type" value="Genomic_DNA"/>
</dbReference>
<name>A0A3B1AQM8_9ZZZZ</name>
<keyword evidence="3 5" id="KW-1133">Transmembrane helix</keyword>
<dbReference type="NCBIfam" id="TIGR00945">
    <property type="entry name" value="tatC"/>
    <property type="match status" value="1"/>
</dbReference>
<feature type="transmembrane region" description="Helical" evidence="5">
    <location>
        <begin position="111"/>
        <end position="141"/>
    </location>
</feature>
<comment type="subcellular location">
    <subcellularLocation>
        <location evidence="1">Membrane</location>
        <topology evidence="1">Multi-pass membrane protein</topology>
    </subcellularLocation>
</comment>
<dbReference type="GO" id="GO:0043953">
    <property type="term" value="P:protein transport by the Tat complex"/>
    <property type="evidence" value="ECO:0007669"/>
    <property type="project" value="TreeGrafter"/>
</dbReference>
<organism evidence="6">
    <name type="scientific">hydrothermal vent metagenome</name>
    <dbReference type="NCBI Taxonomy" id="652676"/>
    <lineage>
        <taxon>unclassified sequences</taxon>
        <taxon>metagenomes</taxon>
        <taxon>ecological metagenomes</taxon>
    </lineage>
</organism>
<evidence type="ECO:0000256" key="2">
    <source>
        <dbReference type="ARBA" id="ARBA00022692"/>
    </source>
</evidence>
<dbReference type="PANTHER" id="PTHR30371:SF0">
    <property type="entry name" value="SEC-INDEPENDENT PROTEIN TRANSLOCASE PROTEIN TATC, CHLOROPLASTIC-RELATED"/>
    <property type="match status" value="1"/>
</dbReference>
<feature type="transmembrane region" description="Helical" evidence="5">
    <location>
        <begin position="197"/>
        <end position="214"/>
    </location>
</feature>
<dbReference type="InterPro" id="IPR019820">
    <property type="entry name" value="Sec-indep_translocase_CS"/>
</dbReference>
<evidence type="ECO:0000313" key="6">
    <source>
        <dbReference type="EMBL" id="VAW94986.1"/>
    </source>
</evidence>
<dbReference type="InterPro" id="IPR002033">
    <property type="entry name" value="TatC"/>
</dbReference>
<evidence type="ECO:0000256" key="4">
    <source>
        <dbReference type="ARBA" id="ARBA00023136"/>
    </source>
</evidence>
<dbReference type="GO" id="GO:0065002">
    <property type="term" value="P:intracellular protein transmembrane transport"/>
    <property type="evidence" value="ECO:0007669"/>
    <property type="project" value="TreeGrafter"/>
</dbReference>
<evidence type="ECO:0000256" key="5">
    <source>
        <dbReference type="SAM" id="Phobius"/>
    </source>
</evidence>
<keyword evidence="2 5" id="KW-0812">Transmembrane</keyword>
<reference evidence="6" key="1">
    <citation type="submission" date="2018-06" db="EMBL/GenBank/DDBJ databases">
        <authorList>
            <person name="Zhirakovskaya E."/>
        </authorList>
    </citation>
    <scope>NUCLEOTIDE SEQUENCE</scope>
</reference>
<sequence>MAAEKRKQSEIPFVSHLIELRDRLLRVVLLVLMIFLVLFYFANDIYTYLAEPLTTHMSKDSTMIATDVISPFLTPMKLSLVLSIFLVMPYILYQIWSFIAPGLYKHEKELAFPLLVSSIILFYSGMAFAYYVVFPLIFGFITAIAPEGVEVMTDISKYLDFVLMLFFAFGAAFEVPVATVLLVAAGITTPENLIKKRAYVIVGAFVLGMFLTPPDVISQVMLAVPMWILFEFGVIASRMVVKRRIRREKEIAEEEENEDFQELSDAEMDAELDQAISDEADISEPKPDNPDK</sequence>
<feature type="transmembrane region" description="Helical" evidence="5">
    <location>
        <begin position="24"/>
        <end position="42"/>
    </location>
</feature>
<feature type="transmembrane region" description="Helical" evidence="5">
    <location>
        <begin position="80"/>
        <end position="99"/>
    </location>
</feature>
<protein>
    <submittedName>
        <fullName evidence="6">Twin-arginine translocation protein TatC</fullName>
    </submittedName>
</protein>
<dbReference type="PROSITE" id="PS01218">
    <property type="entry name" value="TATC"/>
    <property type="match status" value="1"/>
</dbReference>
<dbReference type="PANTHER" id="PTHR30371">
    <property type="entry name" value="SEC-INDEPENDENT PROTEIN TRANSLOCASE PROTEIN TATC"/>
    <property type="match status" value="1"/>
</dbReference>
<dbReference type="Pfam" id="PF00902">
    <property type="entry name" value="TatC"/>
    <property type="match status" value="1"/>
</dbReference>
<dbReference type="PRINTS" id="PR01840">
    <property type="entry name" value="TATCFAMILY"/>
</dbReference>
<keyword evidence="4 5" id="KW-0472">Membrane</keyword>
<dbReference type="GO" id="GO:0009977">
    <property type="term" value="F:proton motive force dependent protein transmembrane transporter activity"/>
    <property type="evidence" value="ECO:0007669"/>
    <property type="project" value="TreeGrafter"/>
</dbReference>
<proteinExistence type="inferred from homology"/>
<accession>A0A3B1AQM8</accession>
<dbReference type="AlphaFoldDB" id="A0A3B1AQM8"/>
<feature type="transmembrane region" description="Helical" evidence="5">
    <location>
        <begin position="220"/>
        <end position="241"/>
    </location>
</feature>